<dbReference type="InterPro" id="IPR001829">
    <property type="entry name" value="Pili_assmbl_chaperone_bac"/>
</dbReference>
<dbReference type="GO" id="GO:0071555">
    <property type="term" value="P:cell wall organization"/>
    <property type="evidence" value="ECO:0007669"/>
    <property type="project" value="InterPro"/>
</dbReference>
<evidence type="ECO:0000256" key="6">
    <source>
        <dbReference type="SAM" id="SignalP"/>
    </source>
</evidence>
<proteinExistence type="inferred from homology"/>
<dbReference type="InterPro" id="IPR036316">
    <property type="entry name" value="Pili_assmbl_chap_C_dom_sf"/>
</dbReference>
<keyword evidence="5" id="KW-0143">Chaperone</keyword>
<dbReference type="InterPro" id="IPR013783">
    <property type="entry name" value="Ig-like_fold"/>
</dbReference>
<dbReference type="AlphaFoldDB" id="A0A0D0TJG8"/>
<comment type="similarity">
    <text evidence="2">Belongs to the periplasmic pilus chaperone family.</text>
</comment>
<evidence type="ECO:0000256" key="4">
    <source>
        <dbReference type="ARBA" id="ARBA00022764"/>
    </source>
</evidence>
<comment type="caution">
    <text evidence="9">The sequence shown here is derived from an EMBL/GenBank/DDBJ whole genome shotgun (WGS) entry which is preliminary data.</text>
</comment>
<evidence type="ECO:0000256" key="3">
    <source>
        <dbReference type="ARBA" id="ARBA00022729"/>
    </source>
</evidence>
<keyword evidence="4" id="KW-0574">Periplasm</keyword>
<gene>
    <name evidence="9" type="primary">ecpD_4</name>
    <name evidence="9" type="ORF">PFLU3_35580</name>
</gene>
<reference evidence="9 10" key="1">
    <citation type="submission" date="2015-01" db="EMBL/GenBank/DDBJ databases">
        <title>Genome sequence of the beneficial rhizobacterium Pseudomonas fluorescens 2-79.</title>
        <authorList>
            <person name="Thuermer A."/>
            <person name="Daniel R."/>
        </authorList>
    </citation>
    <scope>NUCLEOTIDE SEQUENCE [LARGE SCALE GENOMIC DNA]</scope>
    <source>
        <strain evidence="9 10">2-79</strain>
    </source>
</reference>
<feature type="domain" description="Pili assembly chaperone C-terminal" evidence="8">
    <location>
        <begin position="183"/>
        <end position="249"/>
    </location>
</feature>
<dbReference type="InterPro" id="IPR050643">
    <property type="entry name" value="Periplasmic_pilus_chap"/>
</dbReference>
<dbReference type="InterPro" id="IPR016148">
    <property type="entry name" value="Pili_assmbl_chaperone_C"/>
</dbReference>
<name>A0A0D0TJG8_PSEFL</name>
<evidence type="ECO:0000256" key="1">
    <source>
        <dbReference type="ARBA" id="ARBA00004418"/>
    </source>
</evidence>
<dbReference type="SUPFAM" id="SSF49584">
    <property type="entry name" value="Periplasmic chaperone C-domain"/>
    <property type="match status" value="1"/>
</dbReference>
<evidence type="ECO:0000313" key="10">
    <source>
        <dbReference type="Proteomes" id="UP000032210"/>
    </source>
</evidence>
<evidence type="ECO:0000259" key="8">
    <source>
        <dbReference type="Pfam" id="PF02753"/>
    </source>
</evidence>
<dbReference type="Gene3D" id="2.60.40.10">
    <property type="entry name" value="Immunoglobulins"/>
    <property type="match status" value="2"/>
</dbReference>
<dbReference type="SUPFAM" id="SSF49354">
    <property type="entry name" value="PapD-like"/>
    <property type="match status" value="1"/>
</dbReference>
<dbReference type="Pfam" id="PF02753">
    <property type="entry name" value="PapD_C"/>
    <property type="match status" value="1"/>
</dbReference>
<evidence type="ECO:0000256" key="5">
    <source>
        <dbReference type="ARBA" id="ARBA00023186"/>
    </source>
</evidence>
<accession>A0A0D0TJG8</accession>
<dbReference type="EMBL" id="JXCQ01000034">
    <property type="protein sequence ID" value="KIR20980.1"/>
    <property type="molecule type" value="Genomic_DNA"/>
</dbReference>
<keyword evidence="3 6" id="KW-0732">Signal</keyword>
<organism evidence="9 10">
    <name type="scientific">Pseudomonas fluorescens</name>
    <dbReference type="NCBI Taxonomy" id="294"/>
    <lineage>
        <taxon>Bacteria</taxon>
        <taxon>Pseudomonadati</taxon>
        <taxon>Pseudomonadota</taxon>
        <taxon>Gammaproteobacteria</taxon>
        <taxon>Pseudomonadales</taxon>
        <taxon>Pseudomonadaceae</taxon>
        <taxon>Pseudomonas</taxon>
    </lineage>
</organism>
<dbReference type="InterPro" id="IPR008962">
    <property type="entry name" value="PapD-like_sf"/>
</dbReference>
<dbReference type="PANTHER" id="PTHR30251">
    <property type="entry name" value="PILUS ASSEMBLY CHAPERONE"/>
    <property type="match status" value="1"/>
</dbReference>
<dbReference type="PATRIC" id="fig|294.125.peg.3650"/>
<feature type="chain" id="PRO_5002222028" evidence="6">
    <location>
        <begin position="28"/>
        <end position="260"/>
    </location>
</feature>
<evidence type="ECO:0000313" key="9">
    <source>
        <dbReference type="EMBL" id="KIR20980.1"/>
    </source>
</evidence>
<comment type="subcellular location">
    <subcellularLocation>
        <location evidence="1">Periplasm</location>
    </subcellularLocation>
</comment>
<dbReference type="Proteomes" id="UP000032210">
    <property type="component" value="Unassembled WGS sequence"/>
</dbReference>
<feature type="domain" description="Pili assembly chaperone N-terminal" evidence="7">
    <location>
        <begin position="28"/>
        <end position="157"/>
    </location>
</feature>
<evidence type="ECO:0000256" key="2">
    <source>
        <dbReference type="ARBA" id="ARBA00007399"/>
    </source>
</evidence>
<sequence>MLARTLLLNPLLSALLISVGLLSAAHAGVVIDGTRHIYPQQRREITLRLTNDDQRAPRLVQVWLDQGDPAQAPSDSEVPFSLSPPVFRMDAGKSQVVRLVYTQDPLPADRESLFWLNALEIPPKVNVAPDSPQEASSNHLQFAFRIRTKVFFRPAQLPGSADEAPTQLRWSLHRSAQGPLLEVHNPSAYHVTFNEVALAMGSGPGARLLPAGEGMVAPGGSLKLPVRDVVQAIPADAQVHFKYINDYGAFSVPQRAPLKF</sequence>
<dbReference type="InterPro" id="IPR016147">
    <property type="entry name" value="Pili_assmbl_chaperone_N"/>
</dbReference>
<evidence type="ECO:0000259" key="7">
    <source>
        <dbReference type="Pfam" id="PF00345"/>
    </source>
</evidence>
<protein>
    <submittedName>
        <fullName evidence="9">EcpD_4 protein</fullName>
    </submittedName>
</protein>
<dbReference type="GO" id="GO:0030288">
    <property type="term" value="C:outer membrane-bounded periplasmic space"/>
    <property type="evidence" value="ECO:0007669"/>
    <property type="project" value="InterPro"/>
</dbReference>
<dbReference type="RefSeq" id="WP_043049895.1">
    <property type="nucleotide sequence ID" value="NZ_JXCQ01000034.1"/>
</dbReference>
<dbReference type="PRINTS" id="PR00969">
    <property type="entry name" value="CHAPERONPILI"/>
</dbReference>
<dbReference type="PANTHER" id="PTHR30251:SF2">
    <property type="entry name" value="FIMBRIAL CHAPERONE YADV-RELATED"/>
    <property type="match status" value="1"/>
</dbReference>
<feature type="signal peptide" evidence="6">
    <location>
        <begin position="1"/>
        <end position="27"/>
    </location>
</feature>
<dbReference type="Pfam" id="PF00345">
    <property type="entry name" value="PapD_N"/>
    <property type="match status" value="1"/>
</dbReference>